<sequence>MKTIRSKMLLALCAGMLVTVAITVILFIRLIDDLLLNQVKHQLNEQTIKAVHILNTDDMDSLDSDSFRFFIKDTLFYADYFVLDMQNKVVASSNADEVGTRMNGFPANREGILQLHNTKVLYSEARLIHQPFRVILYSPLSSLRALYIPLLRTTLLSIAASFIVILLIGLFAVWRMVQPLNRLKEAVSTYEPHRMSKEPFLQADHTEIGELISTFQLMADRLQLHHRHQLEFLQNVSHELKTPLMSIQGYVYAIQDQVLPAEQGLHIISTQSQRLIDMVGKLLQLSRLESVDEEWPVTQVDLRSMLEEAVYLLQPGAQQQQIQLQVQGESLTVDIAAEQLFQVLLNLLQNAVRHTNGQVMLSLEQPDQQPMDWMIHVDDDGPGIAAEEQEHIFQRYYAGTNGVTGLGLAISSQIASRLHAELVCGTSPLGGARFTLIHYRIDPASSV</sequence>
<accession>A0A172ZEZ9</accession>
<feature type="transmembrane region" description="Helical" evidence="14">
    <location>
        <begin position="9"/>
        <end position="31"/>
    </location>
</feature>
<evidence type="ECO:0000256" key="9">
    <source>
        <dbReference type="ARBA" id="ARBA00022777"/>
    </source>
</evidence>
<gene>
    <name evidence="17" type="ORF">AR543_08870</name>
</gene>
<dbReference type="Pfam" id="PF02518">
    <property type="entry name" value="HATPase_c"/>
    <property type="match status" value="1"/>
</dbReference>
<evidence type="ECO:0000256" key="5">
    <source>
        <dbReference type="ARBA" id="ARBA00022553"/>
    </source>
</evidence>
<keyword evidence="7 14" id="KW-0812">Transmembrane</keyword>
<organism evidence="17 18">
    <name type="scientific">Paenibacillus bovis</name>
    <dbReference type="NCBI Taxonomy" id="1616788"/>
    <lineage>
        <taxon>Bacteria</taxon>
        <taxon>Bacillati</taxon>
        <taxon>Bacillota</taxon>
        <taxon>Bacilli</taxon>
        <taxon>Bacillales</taxon>
        <taxon>Paenibacillaceae</taxon>
        <taxon>Paenibacillus</taxon>
    </lineage>
</organism>
<dbReference type="PROSITE" id="PS50109">
    <property type="entry name" value="HIS_KIN"/>
    <property type="match status" value="1"/>
</dbReference>
<keyword evidence="11 14" id="KW-1133">Transmembrane helix</keyword>
<evidence type="ECO:0000256" key="14">
    <source>
        <dbReference type="SAM" id="Phobius"/>
    </source>
</evidence>
<dbReference type="PROSITE" id="PS50885">
    <property type="entry name" value="HAMP"/>
    <property type="match status" value="1"/>
</dbReference>
<dbReference type="EC" id="2.7.13.3" evidence="3"/>
<reference evidence="17 18" key="2">
    <citation type="journal article" date="2016" name="Int. J. Syst. Evol. Microbiol.">
        <title>Paenibacillus bovis sp. nov., isolated from raw yak (Bos grunniens) milk.</title>
        <authorList>
            <person name="Gao C."/>
            <person name="Han J."/>
            <person name="Liu Z."/>
            <person name="Xu X."/>
            <person name="Hang F."/>
            <person name="Wu Z."/>
        </authorList>
    </citation>
    <scope>NUCLEOTIDE SEQUENCE [LARGE SCALE GENOMIC DNA]</scope>
    <source>
        <strain evidence="17 18">BD3526</strain>
    </source>
</reference>
<keyword evidence="10" id="KW-0067">ATP-binding</keyword>
<keyword evidence="4" id="KW-1003">Cell membrane</keyword>
<evidence type="ECO:0000256" key="3">
    <source>
        <dbReference type="ARBA" id="ARBA00012438"/>
    </source>
</evidence>
<keyword evidence="5" id="KW-0597">Phosphoprotein</keyword>
<dbReference type="SUPFAM" id="SSF47384">
    <property type="entry name" value="Homodimeric domain of signal transducing histidine kinase"/>
    <property type="match status" value="1"/>
</dbReference>
<dbReference type="PRINTS" id="PR00344">
    <property type="entry name" value="BCTRLSENSOR"/>
</dbReference>
<keyword evidence="9 17" id="KW-0418">Kinase</keyword>
<dbReference type="RefSeq" id="WP_060533656.1">
    <property type="nucleotide sequence ID" value="NZ_CP013023.1"/>
</dbReference>
<dbReference type="FunFam" id="1.10.287.130:FF:000001">
    <property type="entry name" value="Two-component sensor histidine kinase"/>
    <property type="match status" value="1"/>
</dbReference>
<evidence type="ECO:0000256" key="1">
    <source>
        <dbReference type="ARBA" id="ARBA00000085"/>
    </source>
</evidence>
<reference evidence="18" key="1">
    <citation type="submission" date="2015-10" db="EMBL/GenBank/DDBJ databases">
        <title>Genome of Paenibacillus bovis sp. nov.</title>
        <authorList>
            <person name="Wu Z."/>
            <person name="Gao C."/>
            <person name="Liu Z."/>
            <person name="Zheng H."/>
        </authorList>
    </citation>
    <scope>NUCLEOTIDE SEQUENCE [LARGE SCALE GENOMIC DNA]</scope>
    <source>
        <strain evidence="18">BD3526</strain>
    </source>
</reference>
<comment type="subcellular location">
    <subcellularLocation>
        <location evidence="2">Cell membrane</location>
        <topology evidence="2">Multi-pass membrane protein</topology>
    </subcellularLocation>
</comment>
<name>A0A172ZEZ9_9BACL</name>
<keyword evidence="18" id="KW-1185">Reference proteome</keyword>
<dbReference type="Gene3D" id="3.30.565.10">
    <property type="entry name" value="Histidine kinase-like ATPase, C-terminal domain"/>
    <property type="match status" value="1"/>
</dbReference>
<evidence type="ECO:0000313" key="18">
    <source>
        <dbReference type="Proteomes" id="UP000078148"/>
    </source>
</evidence>
<keyword evidence="6" id="KW-0808">Transferase</keyword>
<evidence type="ECO:0000256" key="4">
    <source>
        <dbReference type="ARBA" id="ARBA00022475"/>
    </source>
</evidence>
<dbReference type="STRING" id="1616788.AR543_08870"/>
<dbReference type="EMBL" id="CP013023">
    <property type="protein sequence ID" value="ANF96099.1"/>
    <property type="molecule type" value="Genomic_DNA"/>
</dbReference>
<keyword evidence="12" id="KW-0902">Two-component regulatory system</keyword>
<dbReference type="Gene3D" id="1.10.287.130">
    <property type="match status" value="1"/>
</dbReference>
<dbReference type="InterPro" id="IPR036890">
    <property type="entry name" value="HATPase_C_sf"/>
</dbReference>
<evidence type="ECO:0000256" key="12">
    <source>
        <dbReference type="ARBA" id="ARBA00023012"/>
    </source>
</evidence>
<feature type="domain" description="Histidine kinase" evidence="15">
    <location>
        <begin position="235"/>
        <end position="436"/>
    </location>
</feature>
<evidence type="ECO:0000256" key="2">
    <source>
        <dbReference type="ARBA" id="ARBA00004651"/>
    </source>
</evidence>
<evidence type="ECO:0000256" key="7">
    <source>
        <dbReference type="ARBA" id="ARBA00022692"/>
    </source>
</evidence>
<protein>
    <recommendedName>
        <fullName evidence="3">histidine kinase</fullName>
        <ecNumber evidence="3">2.7.13.3</ecNumber>
    </recommendedName>
</protein>
<dbReference type="CDD" id="cd00075">
    <property type="entry name" value="HATPase"/>
    <property type="match status" value="1"/>
</dbReference>
<dbReference type="InterPro" id="IPR003594">
    <property type="entry name" value="HATPase_dom"/>
</dbReference>
<dbReference type="OrthoDB" id="9780718at2"/>
<evidence type="ECO:0000256" key="8">
    <source>
        <dbReference type="ARBA" id="ARBA00022741"/>
    </source>
</evidence>
<dbReference type="InterPro" id="IPR036097">
    <property type="entry name" value="HisK_dim/P_sf"/>
</dbReference>
<evidence type="ECO:0000256" key="6">
    <source>
        <dbReference type="ARBA" id="ARBA00022679"/>
    </source>
</evidence>
<evidence type="ECO:0000313" key="17">
    <source>
        <dbReference type="EMBL" id="ANF96099.1"/>
    </source>
</evidence>
<dbReference type="KEGG" id="pbv:AR543_08870"/>
<dbReference type="Pfam" id="PF00512">
    <property type="entry name" value="HisKA"/>
    <property type="match status" value="1"/>
</dbReference>
<dbReference type="Gene3D" id="6.10.340.10">
    <property type="match status" value="1"/>
</dbReference>
<dbReference type="SUPFAM" id="SSF55874">
    <property type="entry name" value="ATPase domain of HSP90 chaperone/DNA topoisomerase II/histidine kinase"/>
    <property type="match status" value="1"/>
</dbReference>
<keyword evidence="8" id="KW-0547">Nucleotide-binding</keyword>
<dbReference type="PANTHER" id="PTHR45436">
    <property type="entry name" value="SENSOR HISTIDINE KINASE YKOH"/>
    <property type="match status" value="1"/>
</dbReference>
<dbReference type="Proteomes" id="UP000078148">
    <property type="component" value="Chromosome"/>
</dbReference>
<feature type="domain" description="HAMP" evidence="16">
    <location>
        <begin position="174"/>
        <end position="227"/>
    </location>
</feature>
<keyword evidence="13 14" id="KW-0472">Membrane</keyword>
<evidence type="ECO:0000256" key="11">
    <source>
        <dbReference type="ARBA" id="ARBA00022989"/>
    </source>
</evidence>
<dbReference type="SMART" id="SM00304">
    <property type="entry name" value="HAMP"/>
    <property type="match status" value="1"/>
</dbReference>
<dbReference type="GO" id="GO:0000155">
    <property type="term" value="F:phosphorelay sensor kinase activity"/>
    <property type="evidence" value="ECO:0007669"/>
    <property type="project" value="InterPro"/>
</dbReference>
<evidence type="ECO:0000259" key="16">
    <source>
        <dbReference type="PROSITE" id="PS50885"/>
    </source>
</evidence>
<evidence type="ECO:0000256" key="13">
    <source>
        <dbReference type="ARBA" id="ARBA00023136"/>
    </source>
</evidence>
<dbReference type="InterPro" id="IPR005467">
    <property type="entry name" value="His_kinase_dom"/>
</dbReference>
<dbReference type="GO" id="GO:0005524">
    <property type="term" value="F:ATP binding"/>
    <property type="evidence" value="ECO:0007669"/>
    <property type="project" value="UniProtKB-KW"/>
</dbReference>
<comment type="catalytic activity">
    <reaction evidence="1">
        <text>ATP + protein L-histidine = ADP + protein N-phospho-L-histidine.</text>
        <dbReference type="EC" id="2.7.13.3"/>
    </reaction>
</comment>
<feature type="transmembrane region" description="Helical" evidence="14">
    <location>
        <begin position="146"/>
        <end position="174"/>
    </location>
</feature>
<dbReference type="SMART" id="SM00388">
    <property type="entry name" value="HisKA"/>
    <property type="match status" value="1"/>
</dbReference>
<dbReference type="PANTHER" id="PTHR45436:SF5">
    <property type="entry name" value="SENSOR HISTIDINE KINASE TRCS"/>
    <property type="match status" value="1"/>
</dbReference>
<dbReference type="SMART" id="SM00387">
    <property type="entry name" value="HATPase_c"/>
    <property type="match status" value="1"/>
</dbReference>
<dbReference type="GO" id="GO:0005886">
    <property type="term" value="C:plasma membrane"/>
    <property type="evidence" value="ECO:0007669"/>
    <property type="project" value="UniProtKB-SubCell"/>
</dbReference>
<dbReference type="InterPro" id="IPR003660">
    <property type="entry name" value="HAMP_dom"/>
</dbReference>
<dbReference type="CDD" id="cd00082">
    <property type="entry name" value="HisKA"/>
    <property type="match status" value="1"/>
</dbReference>
<dbReference type="InterPro" id="IPR004358">
    <property type="entry name" value="Sig_transdc_His_kin-like_C"/>
</dbReference>
<evidence type="ECO:0000256" key="10">
    <source>
        <dbReference type="ARBA" id="ARBA00022840"/>
    </source>
</evidence>
<dbReference type="InterPro" id="IPR003661">
    <property type="entry name" value="HisK_dim/P_dom"/>
</dbReference>
<dbReference type="AlphaFoldDB" id="A0A172ZEZ9"/>
<dbReference type="InterPro" id="IPR050428">
    <property type="entry name" value="TCS_sensor_his_kinase"/>
</dbReference>
<evidence type="ECO:0000259" key="15">
    <source>
        <dbReference type="PROSITE" id="PS50109"/>
    </source>
</evidence>
<proteinExistence type="predicted"/>